<sequence>MLHPEEQPRAFRLPVKRLVIGAVVCALCLAAACTQAVLFNDARWVEPMDLSTYTYQPGDLPMLAAGALLLVYIFYVIVTVVRTALAARRAPNDTPGYTRRLSPWWGLCGVFGFIGFLGFWTWPTTGEIFPFVFFIFFGMSGLYFEGKLSHTMADEMYWEHKRAADAKAYKIGFQLLFVVLWLAGLGLFSRRVEWCAVFMLIACSLIYALVLFLSSYLLYRYERGEE</sequence>
<feature type="transmembrane region" description="Helical" evidence="1">
    <location>
        <begin position="128"/>
        <end position="146"/>
    </location>
</feature>
<proteinExistence type="predicted"/>
<accession>A0A9D2M6S2</accession>
<evidence type="ECO:0000256" key="1">
    <source>
        <dbReference type="SAM" id="Phobius"/>
    </source>
</evidence>
<reference evidence="2" key="1">
    <citation type="journal article" date="2021" name="PeerJ">
        <title>Extensive microbial diversity within the chicken gut microbiome revealed by metagenomics and culture.</title>
        <authorList>
            <person name="Gilroy R."/>
            <person name="Ravi A."/>
            <person name="Getino M."/>
            <person name="Pursley I."/>
            <person name="Horton D.L."/>
            <person name="Alikhan N.F."/>
            <person name="Baker D."/>
            <person name="Gharbi K."/>
            <person name="Hall N."/>
            <person name="Watson M."/>
            <person name="Adriaenssens E.M."/>
            <person name="Foster-Nyarko E."/>
            <person name="Jarju S."/>
            <person name="Secka A."/>
            <person name="Antonio M."/>
            <person name="Oren A."/>
            <person name="Chaudhuri R.R."/>
            <person name="La Ragione R."/>
            <person name="Hildebrand F."/>
            <person name="Pallen M.J."/>
        </authorList>
    </citation>
    <scope>NUCLEOTIDE SEQUENCE</scope>
    <source>
        <strain evidence="2">ChiBcec8-13705</strain>
    </source>
</reference>
<name>A0A9D2M6S2_9FIRM</name>
<keyword evidence="1" id="KW-0472">Membrane</keyword>
<dbReference type="EMBL" id="DWYG01000108">
    <property type="protein sequence ID" value="HJB42132.1"/>
    <property type="molecule type" value="Genomic_DNA"/>
</dbReference>
<dbReference type="SUPFAM" id="SSF103473">
    <property type="entry name" value="MFS general substrate transporter"/>
    <property type="match status" value="1"/>
</dbReference>
<evidence type="ECO:0000313" key="3">
    <source>
        <dbReference type="Proteomes" id="UP000886803"/>
    </source>
</evidence>
<dbReference type="Proteomes" id="UP000886803">
    <property type="component" value="Unassembled WGS sequence"/>
</dbReference>
<keyword evidence="1" id="KW-0812">Transmembrane</keyword>
<feature type="transmembrane region" description="Helical" evidence="1">
    <location>
        <begin position="194"/>
        <end position="219"/>
    </location>
</feature>
<comment type="caution">
    <text evidence="2">The sequence shown here is derived from an EMBL/GenBank/DDBJ whole genome shotgun (WGS) entry which is preliminary data.</text>
</comment>
<evidence type="ECO:0000313" key="2">
    <source>
        <dbReference type="EMBL" id="HJB42132.1"/>
    </source>
</evidence>
<organism evidence="2 3">
    <name type="scientific">Candidatus Gemmiger avicola</name>
    <dbReference type="NCBI Taxonomy" id="2838605"/>
    <lineage>
        <taxon>Bacteria</taxon>
        <taxon>Bacillati</taxon>
        <taxon>Bacillota</taxon>
        <taxon>Clostridia</taxon>
        <taxon>Eubacteriales</taxon>
        <taxon>Gemmiger</taxon>
    </lineage>
</organism>
<dbReference type="InterPro" id="IPR036259">
    <property type="entry name" value="MFS_trans_sf"/>
</dbReference>
<keyword evidence="1" id="KW-1133">Transmembrane helix</keyword>
<gene>
    <name evidence="2" type="ORF">H9945_06500</name>
</gene>
<reference evidence="2" key="2">
    <citation type="submission" date="2021-04" db="EMBL/GenBank/DDBJ databases">
        <authorList>
            <person name="Gilroy R."/>
        </authorList>
    </citation>
    <scope>NUCLEOTIDE SEQUENCE</scope>
    <source>
        <strain evidence="2">ChiBcec8-13705</strain>
    </source>
</reference>
<protein>
    <submittedName>
        <fullName evidence="2">DUF3796 domain-containing protein</fullName>
    </submittedName>
</protein>
<feature type="transmembrane region" description="Helical" evidence="1">
    <location>
        <begin position="102"/>
        <end position="122"/>
    </location>
</feature>
<feature type="transmembrane region" description="Helical" evidence="1">
    <location>
        <begin position="167"/>
        <end position="188"/>
    </location>
</feature>
<dbReference type="AlphaFoldDB" id="A0A9D2M6S2"/>
<feature type="transmembrane region" description="Helical" evidence="1">
    <location>
        <begin position="60"/>
        <end position="81"/>
    </location>
</feature>